<gene>
    <name evidence="3" type="ORF">BAE44_0000353</name>
</gene>
<feature type="coiled-coil region" evidence="1">
    <location>
        <begin position="491"/>
        <end position="525"/>
    </location>
</feature>
<feature type="coiled-coil region" evidence="1">
    <location>
        <begin position="242"/>
        <end position="269"/>
    </location>
</feature>
<sequence length="629" mass="71619">MGRAGKEAVSIHTHSRIDMAETLDVSPDDANGSAAVQIELSCDKEAFLEDMDSYLDEVNTRFHVSGVVTGAVIKEVLSDLKQEAASQIAFKDAEIASLNQKLQLLGNGNLSLSDGRDKRHDEFHSIRQQLDSISKSLLNSEWGLSGSQHNFEGSENVAKQKDKEKSSGDGVARKIRSQDSEEEVFGDPKLLDHMDKVSLIAHFNKSMNEMKRQHDSVVYGMTEEIFKLKRENLKKDGSNPFHLRNNKELEQMRKKIEEAISKLDVLLLENKRTFVRIKSDAIPGQQDNSTVVYSDIQQLEGGPTHPSHFASGEADHEMNIRRLESDIEDSRIAATIREEVERIVMKELISEIKIGLHGYEMELDMRQEFCSIIQNEAIGRAKSNIDSLLLKYKEKKGCAEEESIQKQKIEKLKLIVDSFTKVVREKEEFVSQIGLQAMEARVGSLCRELDLLRDKVGKQDSYISEKNREFDIMVSRLEQAQQHVQNNDTILGELNDKFRTVSDSLKQLEKQNQVLHTIIEEKEKTLTSAISKDKELKEFMDNVVKSMGDFEKSMTDQQTIVANKVQHSESRFCLLKEQCKHLVKEGNLLRKKALRYREISETRGSNLQKAELEVMETLNLIKKHISMAK</sequence>
<dbReference type="InterPro" id="IPR037490">
    <property type="entry name" value="WAP"/>
</dbReference>
<evidence type="ECO:0000313" key="4">
    <source>
        <dbReference type="Proteomes" id="UP000095767"/>
    </source>
</evidence>
<keyword evidence="1" id="KW-0175">Coiled coil</keyword>
<name>A0A1E5WML4_9POAL</name>
<dbReference type="PANTHER" id="PTHR33883:SF5">
    <property type="entry name" value="OS09G0133800 PROTEIN"/>
    <property type="match status" value="1"/>
</dbReference>
<reference evidence="3 4" key="1">
    <citation type="submission" date="2016-09" db="EMBL/GenBank/DDBJ databases">
        <title>The draft genome of Dichanthelium oligosanthes: A C3 panicoid grass species.</title>
        <authorList>
            <person name="Studer A.J."/>
            <person name="Schnable J.C."/>
            <person name="Brutnell T.P."/>
        </authorList>
    </citation>
    <scope>NUCLEOTIDE SEQUENCE [LARGE SCALE GENOMIC DNA]</scope>
    <source>
        <strain evidence="4">cv. Kellogg 1175</strain>
        <tissue evidence="3">Leaf</tissue>
    </source>
</reference>
<feature type="compositionally biased region" description="Basic and acidic residues" evidence="2">
    <location>
        <begin position="158"/>
        <end position="167"/>
    </location>
</feature>
<feature type="region of interest" description="Disordered" evidence="2">
    <location>
        <begin position="149"/>
        <end position="184"/>
    </location>
</feature>
<dbReference type="AlphaFoldDB" id="A0A1E5WML4"/>
<keyword evidence="4" id="KW-1185">Reference proteome</keyword>
<dbReference type="EMBL" id="LWDX02001085">
    <property type="protein sequence ID" value="OEL38629.1"/>
    <property type="molecule type" value="Genomic_DNA"/>
</dbReference>
<protein>
    <submittedName>
        <fullName evidence="3">WPP domain-associated protein</fullName>
    </submittedName>
</protein>
<comment type="caution">
    <text evidence="3">The sequence shown here is derived from an EMBL/GenBank/DDBJ whole genome shotgun (WGS) entry which is preliminary data.</text>
</comment>
<evidence type="ECO:0000256" key="2">
    <source>
        <dbReference type="SAM" id="MobiDB-lite"/>
    </source>
</evidence>
<dbReference type="STRING" id="888268.A0A1E5WML4"/>
<proteinExistence type="predicted"/>
<dbReference type="OrthoDB" id="619142at2759"/>
<dbReference type="Proteomes" id="UP000095767">
    <property type="component" value="Unassembled WGS sequence"/>
</dbReference>
<dbReference type="PANTHER" id="PTHR33883">
    <property type="entry name" value="WPP DOMAIN-ASSOCIATED PROTEIN"/>
    <property type="match status" value="1"/>
</dbReference>
<evidence type="ECO:0000256" key="1">
    <source>
        <dbReference type="SAM" id="Coils"/>
    </source>
</evidence>
<evidence type="ECO:0000313" key="3">
    <source>
        <dbReference type="EMBL" id="OEL38629.1"/>
    </source>
</evidence>
<organism evidence="3 4">
    <name type="scientific">Dichanthelium oligosanthes</name>
    <dbReference type="NCBI Taxonomy" id="888268"/>
    <lineage>
        <taxon>Eukaryota</taxon>
        <taxon>Viridiplantae</taxon>
        <taxon>Streptophyta</taxon>
        <taxon>Embryophyta</taxon>
        <taxon>Tracheophyta</taxon>
        <taxon>Spermatophyta</taxon>
        <taxon>Magnoliopsida</taxon>
        <taxon>Liliopsida</taxon>
        <taxon>Poales</taxon>
        <taxon>Poaceae</taxon>
        <taxon>PACMAD clade</taxon>
        <taxon>Panicoideae</taxon>
        <taxon>Panicodae</taxon>
        <taxon>Paniceae</taxon>
        <taxon>Dichantheliinae</taxon>
        <taxon>Dichanthelium</taxon>
    </lineage>
</organism>
<accession>A0A1E5WML4</accession>